<dbReference type="EMBL" id="AP023321">
    <property type="protein sequence ID" value="BCI60620.1"/>
    <property type="molecule type" value="Genomic_DNA"/>
</dbReference>
<reference evidence="3" key="1">
    <citation type="submission" date="2020-07" db="EMBL/GenBank/DDBJ databases">
        <title>Complete genome sequencing of Clostridia bacterium strain 12CBH8.</title>
        <authorList>
            <person name="Sakamoto M."/>
            <person name="Murakami T."/>
            <person name="Mori H."/>
        </authorList>
    </citation>
    <scope>NUCLEOTIDE SEQUENCE [LARGE SCALE GENOMIC DNA]</scope>
    <source>
        <strain evidence="3">12CBH8</strain>
    </source>
</reference>
<organism evidence="2 3">
    <name type="scientific">Solibaculum mannosilyticum</name>
    <dbReference type="NCBI Taxonomy" id="2780922"/>
    <lineage>
        <taxon>Bacteria</taxon>
        <taxon>Bacillati</taxon>
        <taxon>Bacillota</taxon>
        <taxon>Clostridia</taxon>
        <taxon>Eubacteriales</taxon>
        <taxon>Oscillospiraceae</taxon>
        <taxon>Solibaculum</taxon>
    </lineage>
</organism>
<feature type="region of interest" description="Disordered" evidence="1">
    <location>
        <begin position="163"/>
        <end position="188"/>
    </location>
</feature>
<feature type="compositionally biased region" description="Acidic residues" evidence="1">
    <location>
        <begin position="172"/>
        <end position="188"/>
    </location>
</feature>
<gene>
    <name evidence="2" type="ORF">C12CBH8_12590</name>
</gene>
<name>A0A7I8D1E0_9FIRM</name>
<sequence>MSNTTIQPTKVITGKCRLSYSHVWDPVSIDGNSDPKYGACIIIPKSDKVTIKKIKAAVDAAIQEGIKSKWKGKKPVNLKLPLRDGDEERPDDEAFADCYFLNANSKTAPGIVDLAKHEIMSTSEVYSGCYCRFSTNFYPFSTSGNNGVAAGLNNIQKVADGMPLGGRSRAEDDFDDDYEGDEDFDDLD</sequence>
<evidence type="ECO:0008006" key="4">
    <source>
        <dbReference type="Google" id="ProtNLM"/>
    </source>
</evidence>
<evidence type="ECO:0000256" key="1">
    <source>
        <dbReference type="SAM" id="MobiDB-lite"/>
    </source>
</evidence>
<evidence type="ECO:0000313" key="3">
    <source>
        <dbReference type="Proteomes" id="UP000593890"/>
    </source>
</evidence>
<keyword evidence="3" id="KW-1185">Reference proteome</keyword>
<dbReference type="KEGG" id="sman:C12CBH8_12590"/>
<evidence type="ECO:0000313" key="2">
    <source>
        <dbReference type="EMBL" id="BCI60620.1"/>
    </source>
</evidence>
<dbReference type="InterPro" id="IPR022595">
    <property type="entry name" value="Enc34_ssDNA-bd"/>
</dbReference>
<dbReference type="InterPro" id="IPR012340">
    <property type="entry name" value="NA-bd_OB-fold"/>
</dbReference>
<dbReference type="Gene3D" id="2.40.50.140">
    <property type="entry name" value="Nucleic acid-binding proteins"/>
    <property type="match status" value="1"/>
</dbReference>
<dbReference type="Pfam" id="PF10991">
    <property type="entry name" value="Enc34_ssDNA-bd"/>
    <property type="match status" value="1"/>
</dbReference>
<dbReference type="Proteomes" id="UP000593890">
    <property type="component" value="Chromosome"/>
</dbReference>
<dbReference type="RefSeq" id="WP_215532798.1">
    <property type="nucleotide sequence ID" value="NZ_AP023321.1"/>
</dbReference>
<accession>A0A7I8D1E0</accession>
<proteinExistence type="predicted"/>
<dbReference type="AlphaFoldDB" id="A0A7I8D1E0"/>
<protein>
    <recommendedName>
        <fullName evidence="4">DUF2815 domain-containing protein</fullName>
    </recommendedName>
</protein>
<dbReference type="SUPFAM" id="SSF50249">
    <property type="entry name" value="Nucleic acid-binding proteins"/>
    <property type="match status" value="1"/>
</dbReference>